<dbReference type="PANTHER" id="PTHR21666:SF288">
    <property type="entry name" value="CELL DIVISION PROTEIN YTFB"/>
    <property type="match status" value="1"/>
</dbReference>
<dbReference type="CDD" id="cd12797">
    <property type="entry name" value="M23_peptidase"/>
    <property type="match status" value="1"/>
</dbReference>
<evidence type="ECO:0000313" key="9">
    <source>
        <dbReference type="EMBL" id="QXM25506.1"/>
    </source>
</evidence>
<evidence type="ECO:0000259" key="8">
    <source>
        <dbReference type="Pfam" id="PF01551"/>
    </source>
</evidence>
<accession>A0A975U5K1</accession>
<dbReference type="EMBL" id="CP076448">
    <property type="protein sequence ID" value="QXM25506.1"/>
    <property type="molecule type" value="Genomic_DNA"/>
</dbReference>
<feature type="domain" description="M23ase beta-sheet core" evidence="8">
    <location>
        <begin position="283"/>
        <end position="380"/>
    </location>
</feature>
<dbReference type="GO" id="GO:0004222">
    <property type="term" value="F:metalloendopeptidase activity"/>
    <property type="evidence" value="ECO:0007669"/>
    <property type="project" value="TreeGrafter"/>
</dbReference>
<keyword evidence="2" id="KW-0645">Protease</keyword>
<dbReference type="AlphaFoldDB" id="A0A975U5K1"/>
<feature type="signal peptide" evidence="7">
    <location>
        <begin position="1"/>
        <end position="24"/>
    </location>
</feature>
<feature type="chain" id="PRO_5037054206" evidence="7">
    <location>
        <begin position="25"/>
        <end position="423"/>
    </location>
</feature>
<evidence type="ECO:0000256" key="1">
    <source>
        <dbReference type="ARBA" id="ARBA00001947"/>
    </source>
</evidence>
<keyword evidence="10" id="KW-1185">Reference proteome</keyword>
<dbReference type="GO" id="GO:0046872">
    <property type="term" value="F:metal ion binding"/>
    <property type="evidence" value="ECO:0007669"/>
    <property type="project" value="UniProtKB-KW"/>
</dbReference>
<dbReference type="Pfam" id="PF01551">
    <property type="entry name" value="Peptidase_M23"/>
    <property type="match status" value="1"/>
</dbReference>
<evidence type="ECO:0000256" key="7">
    <source>
        <dbReference type="SAM" id="SignalP"/>
    </source>
</evidence>
<dbReference type="RefSeq" id="WP_218286562.1">
    <property type="nucleotide sequence ID" value="NZ_CP076448.1"/>
</dbReference>
<sequence>MPRLRAVLARLVAALLLTAPQLAAALELEGPFVASEATSAEPSDQAALLPGEALEPVLLEVRRGDTLLALLGRAGLAPAKAHAAVAAIRPHLRPRDLRPGQELYLFRSLDPSRPLAALAIEPSPDRRVTLFAREDGGFTATLEEVERVRHLVRAEGAITASFYEDLTRASVPPALVMGLIRAFSNSIDFQRDLQGGERFAVMFERWRDPDGALMDHGDALFAELEAGGRVHRIWRFVAPDGSVDWFDENGVSVRRSLLRTPLDAARISSGFGMRRHPILGYSRMHQGVDFAAPTGTPVYAAGDGRVAFAGTRGGYGTTVVINHAGGVSTLYAHLSSIQQGLRPGSLVRQGQVIGRVGSTGLSTGPHLHFEVHRNHQPVNPAVAQVMPPKRLTGLALAAFQRARARAERQFALLAPGRELAAAD</sequence>
<reference evidence="9" key="1">
    <citation type="submission" date="2021-06" db="EMBL/GenBank/DDBJ databases">
        <title>Elioraea tepida, sp. nov., a moderately thermophilic aerobic anoxygenic phototrophic bacterium isolated from an alkaline siliceous hot spring mat community in Yellowstone National Park, WY, USA.</title>
        <authorList>
            <person name="Saini M.K."/>
            <person name="Yoshida S."/>
            <person name="Sebastian A."/>
            <person name="Hirose S."/>
            <person name="Hara E."/>
            <person name="Tamaki H."/>
            <person name="Soulier N.T."/>
            <person name="Albert I."/>
            <person name="Hanada S."/>
            <person name="Bryant D.A."/>
            <person name="Tank M."/>
        </authorList>
    </citation>
    <scope>NUCLEOTIDE SEQUENCE</scope>
    <source>
        <strain evidence="9">MS-P2</strain>
    </source>
</reference>
<keyword evidence="5" id="KW-0862">Zinc</keyword>
<dbReference type="FunFam" id="2.70.70.10:FF:000006">
    <property type="entry name" value="M23 family peptidase"/>
    <property type="match status" value="1"/>
</dbReference>
<dbReference type="KEGG" id="elio:KO353_04600"/>
<evidence type="ECO:0000256" key="5">
    <source>
        <dbReference type="ARBA" id="ARBA00022833"/>
    </source>
</evidence>
<dbReference type="GO" id="GO:0006508">
    <property type="term" value="P:proteolysis"/>
    <property type="evidence" value="ECO:0007669"/>
    <property type="project" value="UniProtKB-KW"/>
</dbReference>
<evidence type="ECO:0000256" key="6">
    <source>
        <dbReference type="ARBA" id="ARBA00023049"/>
    </source>
</evidence>
<evidence type="ECO:0000256" key="3">
    <source>
        <dbReference type="ARBA" id="ARBA00022723"/>
    </source>
</evidence>
<evidence type="ECO:0000256" key="4">
    <source>
        <dbReference type="ARBA" id="ARBA00022801"/>
    </source>
</evidence>
<proteinExistence type="predicted"/>
<dbReference type="InterPro" id="IPR050570">
    <property type="entry name" value="Cell_wall_metabolism_enzyme"/>
</dbReference>
<organism evidence="9 10">
    <name type="scientific">Elioraea tepida</name>
    <dbReference type="NCBI Taxonomy" id="2843330"/>
    <lineage>
        <taxon>Bacteria</taxon>
        <taxon>Pseudomonadati</taxon>
        <taxon>Pseudomonadota</taxon>
        <taxon>Alphaproteobacteria</taxon>
        <taxon>Acetobacterales</taxon>
        <taxon>Elioraeaceae</taxon>
        <taxon>Elioraea</taxon>
    </lineage>
</organism>
<keyword evidence="3" id="KW-0479">Metal-binding</keyword>
<dbReference type="InterPro" id="IPR016047">
    <property type="entry name" value="M23ase_b-sheet_dom"/>
</dbReference>
<protein>
    <submittedName>
        <fullName evidence="9">M23 family metallopeptidase</fullName>
    </submittedName>
</protein>
<comment type="cofactor">
    <cofactor evidence="1">
        <name>Zn(2+)</name>
        <dbReference type="ChEBI" id="CHEBI:29105"/>
    </cofactor>
</comment>
<keyword evidence="7" id="KW-0732">Signal</keyword>
<gene>
    <name evidence="9" type="ORF">KO353_04600</name>
</gene>
<evidence type="ECO:0000256" key="2">
    <source>
        <dbReference type="ARBA" id="ARBA00022670"/>
    </source>
</evidence>
<keyword evidence="6" id="KW-0482">Metalloprotease</keyword>
<name>A0A975U5K1_9PROT</name>
<keyword evidence="4" id="KW-0378">Hydrolase</keyword>
<evidence type="ECO:0000313" key="10">
    <source>
        <dbReference type="Proteomes" id="UP000694001"/>
    </source>
</evidence>
<dbReference type="Proteomes" id="UP000694001">
    <property type="component" value="Chromosome"/>
</dbReference>
<dbReference type="PANTHER" id="PTHR21666">
    <property type="entry name" value="PEPTIDASE-RELATED"/>
    <property type="match status" value="1"/>
</dbReference>